<name>A0A8J7WPP1_9ACTN</name>
<feature type="compositionally biased region" description="Pro residues" evidence="1">
    <location>
        <begin position="232"/>
        <end position="255"/>
    </location>
</feature>
<dbReference type="Proteomes" id="UP000677913">
    <property type="component" value="Unassembled WGS sequence"/>
</dbReference>
<dbReference type="EMBL" id="JAGSXH010000023">
    <property type="protein sequence ID" value="MBS2963255.1"/>
    <property type="molecule type" value="Genomic_DNA"/>
</dbReference>
<feature type="compositionally biased region" description="Polar residues" evidence="1">
    <location>
        <begin position="108"/>
        <end position="118"/>
    </location>
</feature>
<protein>
    <submittedName>
        <fullName evidence="2">Uncharacterized protein</fullName>
    </submittedName>
</protein>
<reference evidence="2" key="1">
    <citation type="submission" date="2021-04" db="EMBL/GenBank/DDBJ databases">
        <title>Genome based classification of Actinospica acidithermotolerans sp. nov., an actinobacterium isolated from an Indonesian hot spring.</title>
        <authorList>
            <person name="Kusuma A.B."/>
            <person name="Putra K.E."/>
            <person name="Nafisah S."/>
            <person name="Loh J."/>
            <person name="Nouioui I."/>
            <person name="Goodfellow M."/>
        </authorList>
    </citation>
    <scope>NUCLEOTIDE SEQUENCE</scope>
    <source>
        <strain evidence="2">DSM 45618</strain>
    </source>
</reference>
<accession>A0A8J7WPP1</accession>
<feature type="compositionally biased region" description="Pro residues" evidence="1">
    <location>
        <begin position="268"/>
        <end position="277"/>
    </location>
</feature>
<evidence type="ECO:0000256" key="1">
    <source>
        <dbReference type="SAM" id="MobiDB-lite"/>
    </source>
</evidence>
<sequence length="352" mass="36235">MSLPPYDQSVRDFERYFQVVLPDSVGQATIGFRDGVWYRLNSGSPHPVPIRSAIILCPHAAGSIVQIACWWMRENTRAPRALDLATELALTVGELARKAIEDDPLGMSLTTLPQAPSQSSSTPLGASSLGSASLGSSSSSLAGGSYDSSSYSGSYSGSYGNSYGGGSYDSGSYNSAPYAAEPYPAAPPPAPSPYEPAYSAATTLLPQITPNMPAPDMTSTGRSFGGAQRPSGPMPGLPALPPPAPGRPAQAPPGFGPARGQGGAMPGGRPPMGPPPGQSGAWDRPGGFEPGRGRPSGGPPPRQPGNENIDPRGELRGGPPAPRRPERDEYNGNGRPAQGRPGGGRPDPGRAW</sequence>
<comment type="caution">
    <text evidence="2">The sequence shown here is derived from an EMBL/GenBank/DDBJ whole genome shotgun (WGS) entry which is preliminary data.</text>
</comment>
<dbReference type="AlphaFoldDB" id="A0A8J7WPP1"/>
<feature type="region of interest" description="Disordered" evidence="1">
    <location>
        <begin position="213"/>
        <end position="352"/>
    </location>
</feature>
<keyword evidence="3" id="KW-1185">Reference proteome</keyword>
<feature type="compositionally biased region" description="Gly residues" evidence="1">
    <location>
        <begin position="257"/>
        <end position="266"/>
    </location>
</feature>
<evidence type="ECO:0000313" key="3">
    <source>
        <dbReference type="Proteomes" id="UP000677913"/>
    </source>
</evidence>
<gene>
    <name evidence="2" type="ORF">KGA66_09380</name>
</gene>
<feature type="region of interest" description="Disordered" evidence="1">
    <location>
        <begin position="107"/>
        <end position="129"/>
    </location>
</feature>
<feature type="compositionally biased region" description="Low complexity" evidence="1">
    <location>
        <begin position="119"/>
        <end position="129"/>
    </location>
</feature>
<dbReference type="RefSeq" id="WP_211466779.1">
    <property type="nucleotide sequence ID" value="NZ_JAGSXH010000023.1"/>
</dbReference>
<proteinExistence type="predicted"/>
<evidence type="ECO:0000313" key="2">
    <source>
        <dbReference type="EMBL" id="MBS2963255.1"/>
    </source>
</evidence>
<organism evidence="2 3">
    <name type="scientific">Actinocrinis puniceicyclus</name>
    <dbReference type="NCBI Taxonomy" id="977794"/>
    <lineage>
        <taxon>Bacteria</taxon>
        <taxon>Bacillati</taxon>
        <taxon>Actinomycetota</taxon>
        <taxon>Actinomycetes</taxon>
        <taxon>Catenulisporales</taxon>
        <taxon>Actinospicaceae</taxon>
        <taxon>Actinocrinis</taxon>
    </lineage>
</organism>